<feature type="transmembrane region" description="Helical" evidence="11">
    <location>
        <begin position="123"/>
        <end position="144"/>
    </location>
</feature>
<keyword evidence="5 11" id="KW-0812">Transmembrane</keyword>
<dbReference type="InterPro" id="IPR045083">
    <property type="entry name" value="ATP_synth_F0_asu_bact/mt"/>
</dbReference>
<evidence type="ECO:0000256" key="9">
    <source>
        <dbReference type="ARBA" id="ARBA00023136"/>
    </source>
</evidence>
<feature type="transmembrane region" description="Helical" evidence="11">
    <location>
        <begin position="301"/>
        <end position="326"/>
    </location>
</feature>
<evidence type="ECO:0000256" key="11">
    <source>
        <dbReference type="HAMAP-Rule" id="MF_01393"/>
    </source>
</evidence>
<evidence type="ECO:0000256" key="3">
    <source>
        <dbReference type="ARBA" id="ARBA00022448"/>
    </source>
</evidence>
<evidence type="ECO:0000256" key="6">
    <source>
        <dbReference type="ARBA" id="ARBA00022781"/>
    </source>
</evidence>
<feature type="transmembrane region" description="Helical" evidence="11">
    <location>
        <begin position="182"/>
        <end position="202"/>
    </location>
</feature>
<dbReference type="EMBL" id="FOLE01000003">
    <property type="protein sequence ID" value="SFC16973.1"/>
    <property type="molecule type" value="Genomic_DNA"/>
</dbReference>
<evidence type="ECO:0000256" key="10">
    <source>
        <dbReference type="ARBA" id="ARBA00023310"/>
    </source>
</evidence>
<evidence type="ECO:0000313" key="15">
    <source>
        <dbReference type="Proteomes" id="UP000199514"/>
    </source>
</evidence>
<keyword evidence="9 11" id="KW-0472">Membrane</keyword>
<keyword evidence="7 11" id="KW-1133">Transmembrane helix</keyword>
<dbReference type="RefSeq" id="WP_091509961.1">
    <property type="nucleotide sequence ID" value="NZ_FOLE01000003.1"/>
</dbReference>
<dbReference type="AlphaFoldDB" id="A0A1I1H6C1"/>
<keyword evidence="11" id="KW-1003">Cell membrane</keyword>
<dbReference type="PANTHER" id="PTHR11410">
    <property type="entry name" value="ATP SYNTHASE SUBUNIT A"/>
    <property type="match status" value="1"/>
</dbReference>
<evidence type="ECO:0000256" key="13">
    <source>
        <dbReference type="SAM" id="SignalP"/>
    </source>
</evidence>
<comment type="function">
    <text evidence="11 12">Key component of the proton channel; it plays a direct role in the translocation of protons across the membrane.</text>
</comment>
<keyword evidence="13" id="KW-0732">Signal</keyword>
<keyword evidence="6 11" id="KW-0375">Hydrogen ion transport</keyword>
<sequence>MKNINFTRKYLTKICLLAILSLFSISNVFANEEHGEEKFNPGSLILHHVADSHEWHFATIGHTHITLPLPVILYSSDKGLEVFSSGNFHNDTHTFDDYKLNEHDHIESLSGRSFKDFSITKNVASLFISAILLLVVFTTVSAGYKKNPKGAPKGIQSAFEPIIVFVRDEIAKPNIGAKHEKFLPYLLTVFFFIWFNNLLGLMPGGANLTGNISVTFVLAVFTFILTTINGNKSYWGHIFNTPGVPWWLKIPVPLMPVIEFIGIFTKPFSLMIRLFANITAGHIIILSLLGLIFIFQSYTVGAVSSIFVVLMSFMELLVAFVQAYVFTLLSSMYLGSAVEEHHHEEGHGGHH</sequence>
<dbReference type="InterPro" id="IPR035908">
    <property type="entry name" value="F0_ATP_A_sf"/>
</dbReference>
<accession>A0A1I1H6C1</accession>
<feature type="transmembrane region" description="Helical" evidence="11">
    <location>
        <begin position="208"/>
        <end position="228"/>
    </location>
</feature>
<dbReference type="GO" id="GO:0045259">
    <property type="term" value="C:proton-transporting ATP synthase complex"/>
    <property type="evidence" value="ECO:0007669"/>
    <property type="project" value="UniProtKB-KW"/>
</dbReference>
<evidence type="ECO:0000256" key="5">
    <source>
        <dbReference type="ARBA" id="ARBA00022692"/>
    </source>
</evidence>
<comment type="similarity">
    <text evidence="2 11 12">Belongs to the ATPase A chain family.</text>
</comment>
<dbReference type="NCBIfam" id="TIGR01131">
    <property type="entry name" value="ATP_synt_6_or_A"/>
    <property type="match status" value="1"/>
</dbReference>
<dbReference type="CDD" id="cd00310">
    <property type="entry name" value="ATP-synt_Fo_a_6"/>
    <property type="match status" value="1"/>
</dbReference>
<keyword evidence="10 11" id="KW-0066">ATP synthesis</keyword>
<dbReference type="Proteomes" id="UP000199514">
    <property type="component" value="Unassembled WGS sequence"/>
</dbReference>
<dbReference type="InterPro" id="IPR000568">
    <property type="entry name" value="ATP_synth_F0_asu"/>
</dbReference>
<reference evidence="14 15" key="1">
    <citation type="submission" date="2016-10" db="EMBL/GenBank/DDBJ databases">
        <authorList>
            <person name="de Groot N.N."/>
        </authorList>
    </citation>
    <scope>NUCLEOTIDE SEQUENCE [LARGE SCALE GENOMIC DNA]</scope>
    <source>
        <strain evidence="14 15">DSM 6793</strain>
    </source>
</reference>
<dbReference type="OrthoDB" id="9809130at2"/>
<dbReference type="Pfam" id="PF00119">
    <property type="entry name" value="ATP-synt_A"/>
    <property type="match status" value="1"/>
</dbReference>
<feature type="chain" id="PRO_5011458272" description="ATP synthase subunit a" evidence="13">
    <location>
        <begin position="31"/>
        <end position="351"/>
    </location>
</feature>
<name>A0A1I1H6C1_9BACT</name>
<dbReference type="HAMAP" id="MF_01393">
    <property type="entry name" value="ATP_synth_a_bact"/>
    <property type="match status" value="1"/>
</dbReference>
<dbReference type="SUPFAM" id="SSF81336">
    <property type="entry name" value="F1F0 ATP synthase subunit A"/>
    <property type="match status" value="1"/>
</dbReference>
<keyword evidence="15" id="KW-1185">Reference proteome</keyword>
<evidence type="ECO:0000256" key="8">
    <source>
        <dbReference type="ARBA" id="ARBA00023065"/>
    </source>
</evidence>
<evidence type="ECO:0000256" key="4">
    <source>
        <dbReference type="ARBA" id="ARBA00022547"/>
    </source>
</evidence>
<evidence type="ECO:0000256" key="1">
    <source>
        <dbReference type="ARBA" id="ARBA00004141"/>
    </source>
</evidence>
<dbReference type="PRINTS" id="PR00123">
    <property type="entry name" value="ATPASEA"/>
</dbReference>
<keyword evidence="8 11" id="KW-0406">Ion transport</keyword>
<keyword evidence="4 11" id="KW-0138">CF(0)</keyword>
<feature type="signal peptide" evidence="13">
    <location>
        <begin position="1"/>
        <end position="30"/>
    </location>
</feature>
<proteinExistence type="inferred from homology"/>
<comment type="subcellular location">
    <subcellularLocation>
        <location evidence="11 12">Cell membrane</location>
        <topology evidence="11 12">Multi-pass membrane protein</topology>
    </subcellularLocation>
    <subcellularLocation>
        <location evidence="1">Membrane</location>
        <topology evidence="1">Multi-pass membrane protein</topology>
    </subcellularLocation>
</comment>
<dbReference type="STRING" id="927664.SAMN05421780_103147"/>
<evidence type="ECO:0000313" key="14">
    <source>
        <dbReference type="EMBL" id="SFC16973.1"/>
    </source>
</evidence>
<dbReference type="GO" id="GO:0005886">
    <property type="term" value="C:plasma membrane"/>
    <property type="evidence" value="ECO:0007669"/>
    <property type="project" value="UniProtKB-SubCell"/>
</dbReference>
<evidence type="ECO:0000256" key="12">
    <source>
        <dbReference type="RuleBase" id="RU000483"/>
    </source>
</evidence>
<dbReference type="GO" id="GO:0046933">
    <property type="term" value="F:proton-transporting ATP synthase activity, rotational mechanism"/>
    <property type="evidence" value="ECO:0007669"/>
    <property type="project" value="UniProtKB-UniRule"/>
</dbReference>
<feature type="transmembrane region" description="Helical" evidence="11">
    <location>
        <begin position="274"/>
        <end position="295"/>
    </location>
</feature>
<protein>
    <recommendedName>
        <fullName evidence="11 12">ATP synthase subunit a</fullName>
    </recommendedName>
    <alternativeName>
        <fullName evidence="11">ATP synthase F0 sector subunit a</fullName>
    </alternativeName>
    <alternativeName>
        <fullName evidence="11">F-ATPase subunit 6</fullName>
    </alternativeName>
</protein>
<evidence type="ECO:0000256" key="7">
    <source>
        <dbReference type="ARBA" id="ARBA00022989"/>
    </source>
</evidence>
<gene>
    <name evidence="11" type="primary">atpB</name>
    <name evidence="14" type="ORF">SAMN05421780_103147</name>
</gene>
<dbReference type="PANTHER" id="PTHR11410:SF0">
    <property type="entry name" value="ATP SYNTHASE SUBUNIT A"/>
    <property type="match status" value="1"/>
</dbReference>
<evidence type="ECO:0000256" key="2">
    <source>
        <dbReference type="ARBA" id="ARBA00006810"/>
    </source>
</evidence>
<dbReference type="Gene3D" id="1.20.120.220">
    <property type="entry name" value="ATP synthase, F0 complex, subunit A"/>
    <property type="match status" value="1"/>
</dbReference>
<organism evidence="14 15">
    <name type="scientific">Flexibacter flexilis DSM 6793</name>
    <dbReference type="NCBI Taxonomy" id="927664"/>
    <lineage>
        <taxon>Bacteria</taxon>
        <taxon>Pseudomonadati</taxon>
        <taxon>Bacteroidota</taxon>
        <taxon>Cytophagia</taxon>
        <taxon>Cytophagales</taxon>
        <taxon>Flexibacteraceae</taxon>
        <taxon>Flexibacter</taxon>
    </lineage>
</organism>
<keyword evidence="3 11" id="KW-0813">Transport</keyword>